<dbReference type="PANTHER" id="PTHR43280">
    <property type="entry name" value="ARAC-FAMILY TRANSCRIPTIONAL REGULATOR"/>
    <property type="match status" value="1"/>
</dbReference>
<dbReference type="PRINTS" id="PR00032">
    <property type="entry name" value="HTHARAC"/>
</dbReference>
<dbReference type="SUPFAM" id="SSF46689">
    <property type="entry name" value="Homeodomain-like"/>
    <property type="match status" value="2"/>
</dbReference>
<dbReference type="GO" id="GO:0003700">
    <property type="term" value="F:DNA-binding transcription factor activity"/>
    <property type="evidence" value="ECO:0007669"/>
    <property type="project" value="InterPro"/>
</dbReference>
<keyword evidence="6" id="KW-1185">Reference proteome</keyword>
<dbReference type="InterPro" id="IPR018062">
    <property type="entry name" value="HTH_AraC-typ_CS"/>
</dbReference>
<dbReference type="AlphaFoldDB" id="A0A917EXG0"/>
<evidence type="ECO:0000259" key="4">
    <source>
        <dbReference type="PROSITE" id="PS01124"/>
    </source>
</evidence>
<evidence type="ECO:0000313" key="6">
    <source>
        <dbReference type="Proteomes" id="UP000660110"/>
    </source>
</evidence>
<dbReference type="InterPro" id="IPR020449">
    <property type="entry name" value="Tscrpt_reg_AraC-type_HTH"/>
</dbReference>
<organism evidence="5 6">
    <name type="scientific">Halobacillus andaensis</name>
    <dbReference type="NCBI Taxonomy" id="1176239"/>
    <lineage>
        <taxon>Bacteria</taxon>
        <taxon>Bacillati</taxon>
        <taxon>Bacillota</taxon>
        <taxon>Bacilli</taxon>
        <taxon>Bacillales</taxon>
        <taxon>Bacillaceae</taxon>
        <taxon>Halobacillus</taxon>
    </lineage>
</organism>
<sequence>MNSGHFELFDLLKDCSNSFQTPILVFNNNEKLIRHFPDQFHRPPKIFHKELYQRLRESKSKPFQLQLFSDIYYQYFFFYPIKNHAGDFTYIGIGPYLMQEIGKFQVRKMLVLYGMDFSYEGETVEYFSKLPVIDMKKLESVERLLNSLLPGKTESRSIGQIPTEEWEDYREFKSNHLNAKFSRHLLELNENFNRYFKQGDGRALKEYQKLRRSSLFPLGNGDELRSAKNNIITLISKLTRIAIEEGIAKGEAFSLHDFYINYLESKEDTDELALLELTIVQAYLNVMKQRTQNSLVSPLVHRAKNYIYQNLTEEINLKIIAEELHVNPNYLSSIFNKDTGVSITTYINDQRVKEAKELLTNTQYSLMEISILLGYNSQSYFTRVFKKHEGMSPKDFRQKLQSAHLPY</sequence>
<dbReference type="RefSeq" id="WP_188378579.1">
    <property type="nucleotide sequence ID" value="NZ_BMEL01000004.1"/>
</dbReference>
<evidence type="ECO:0000313" key="5">
    <source>
        <dbReference type="EMBL" id="GGF30997.1"/>
    </source>
</evidence>
<proteinExistence type="predicted"/>
<dbReference type="GO" id="GO:0043565">
    <property type="term" value="F:sequence-specific DNA binding"/>
    <property type="evidence" value="ECO:0007669"/>
    <property type="project" value="InterPro"/>
</dbReference>
<evidence type="ECO:0000256" key="2">
    <source>
        <dbReference type="ARBA" id="ARBA00023125"/>
    </source>
</evidence>
<reference evidence="5" key="1">
    <citation type="journal article" date="2014" name="Int. J. Syst. Evol. Microbiol.">
        <title>Complete genome sequence of Corynebacterium casei LMG S-19264T (=DSM 44701T), isolated from a smear-ripened cheese.</title>
        <authorList>
            <consortium name="US DOE Joint Genome Institute (JGI-PGF)"/>
            <person name="Walter F."/>
            <person name="Albersmeier A."/>
            <person name="Kalinowski J."/>
            <person name="Ruckert C."/>
        </authorList>
    </citation>
    <scope>NUCLEOTIDE SEQUENCE</scope>
    <source>
        <strain evidence="5">CGMCC 1.12153</strain>
    </source>
</reference>
<dbReference type="EMBL" id="BMEL01000004">
    <property type="protein sequence ID" value="GGF30997.1"/>
    <property type="molecule type" value="Genomic_DNA"/>
</dbReference>
<gene>
    <name evidence="5" type="ORF">GCM10010954_32690</name>
</gene>
<reference evidence="5" key="2">
    <citation type="submission" date="2020-09" db="EMBL/GenBank/DDBJ databases">
        <authorList>
            <person name="Sun Q."/>
            <person name="Zhou Y."/>
        </authorList>
    </citation>
    <scope>NUCLEOTIDE SEQUENCE</scope>
    <source>
        <strain evidence="5">CGMCC 1.12153</strain>
    </source>
</reference>
<evidence type="ECO:0000256" key="1">
    <source>
        <dbReference type="ARBA" id="ARBA00023015"/>
    </source>
</evidence>
<dbReference type="Proteomes" id="UP000660110">
    <property type="component" value="Unassembled WGS sequence"/>
</dbReference>
<name>A0A917EXG0_HALAA</name>
<keyword evidence="1" id="KW-0805">Transcription regulation</keyword>
<dbReference type="SMART" id="SM00342">
    <property type="entry name" value="HTH_ARAC"/>
    <property type="match status" value="1"/>
</dbReference>
<keyword evidence="3" id="KW-0804">Transcription</keyword>
<dbReference type="PANTHER" id="PTHR43280:SF34">
    <property type="entry name" value="ARAC-FAMILY TRANSCRIPTIONAL REGULATOR"/>
    <property type="match status" value="1"/>
</dbReference>
<comment type="caution">
    <text evidence="5">The sequence shown here is derived from an EMBL/GenBank/DDBJ whole genome shotgun (WGS) entry which is preliminary data.</text>
</comment>
<dbReference type="InterPro" id="IPR018060">
    <property type="entry name" value="HTH_AraC"/>
</dbReference>
<protein>
    <submittedName>
        <fullName evidence="5">AraC family transcriptional regulator</fullName>
    </submittedName>
</protein>
<accession>A0A917EXG0</accession>
<feature type="domain" description="HTH araC/xylS-type" evidence="4">
    <location>
        <begin position="301"/>
        <end position="399"/>
    </location>
</feature>
<dbReference type="Pfam" id="PF12833">
    <property type="entry name" value="HTH_18"/>
    <property type="match status" value="1"/>
</dbReference>
<dbReference type="InterPro" id="IPR009057">
    <property type="entry name" value="Homeodomain-like_sf"/>
</dbReference>
<dbReference type="PROSITE" id="PS01124">
    <property type="entry name" value="HTH_ARAC_FAMILY_2"/>
    <property type="match status" value="1"/>
</dbReference>
<keyword evidence="2" id="KW-0238">DNA-binding</keyword>
<dbReference type="PROSITE" id="PS00041">
    <property type="entry name" value="HTH_ARAC_FAMILY_1"/>
    <property type="match status" value="1"/>
</dbReference>
<dbReference type="Gene3D" id="1.10.10.60">
    <property type="entry name" value="Homeodomain-like"/>
    <property type="match status" value="2"/>
</dbReference>
<evidence type="ECO:0000256" key="3">
    <source>
        <dbReference type="ARBA" id="ARBA00023163"/>
    </source>
</evidence>